<dbReference type="RefSeq" id="WP_034771375.1">
    <property type="nucleotide sequence ID" value="NZ_CCRF01000065.1"/>
</dbReference>
<dbReference type="AlphaFoldDB" id="A0A090IVP6"/>
<keyword evidence="1" id="KW-0472">Membrane</keyword>
<evidence type="ECO:0000313" key="5">
    <source>
        <dbReference type="Proteomes" id="UP000040576"/>
    </source>
</evidence>
<dbReference type="PATRIC" id="fig|35841.7.peg.2259"/>
<sequence>MSFTFLFILGFIGILLVQFLKRPILAMVNDKNKIIRTLSHWAWYQNPWLAGLFIFAVNAVFFSITVFILFLLMYFLIPYLHFFVMVSAVLISLYAWILFNKAWSGTKRDQLIMGAVGSSFYILLTIVFVYWFITLKPDYPGQDLFMAALGLMMAILVTTVAAITCFLFTGFSSKAK</sequence>
<reference evidence="2 5" key="1">
    <citation type="submission" date="2014-07" db="EMBL/GenBank/DDBJ databases">
        <authorList>
            <person name="Wibberg Daniel"/>
        </authorList>
    </citation>
    <scope>NUCLEOTIDE SEQUENCE [LARGE SCALE GENOMIC DNA]</scope>
</reference>
<dbReference type="EMBL" id="JXLU01000147">
    <property type="protein sequence ID" value="KIO70187.1"/>
    <property type="molecule type" value="Genomic_DNA"/>
</dbReference>
<proteinExistence type="predicted"/>
<feature type="transmembrane region" description="Helical" evidence="1">
    <location>
        <begin position="6"/>
        <end position="28"/>
    </location>
</feature>
<feature type="transmembrane region" description="Helical" evidence="1">
    <location>
        <begin position="79"/>
        <end position="99"/>
    </location>
</feature>
<dbReference type="Proteomes" id="UP000040576">
    <property type="component" value="Unassembled WGS sequence"/>
</dbReference>
<gene>
    <name evidence="3" type="ORF">B4167_0879</name>
    <name evidence="2" type="ORF">BT1A1_2345</name>
</gene>
<accession>A0A090IVP6</accession>
<feature type="transmembrane region" description="Helical" evidence="1">
    <location>
        <begin position="145"/>
        <end position="171"/>
    </location>
</feature>
<reference evidence="3 4" key="2">
    <citation type="submission" date="2015-01" db="EMBL/GenBank/DDBJ databases">
        <title>Draft Genome Sequences of Four Bacillus thermoamylovorans Strains, Isolated From Food Products.</title>
        <authorList>
            <person name="Krawcyk A.O."/>
            <person name="Berendsen E.M."/>
            <person name="Eijlander R.T."/>
            <person name="de Jong A."/>
            <person name="Wells-Bennik M."/>
            <person name="Kuipers O.P."/>
        </authorList>
    </citation>
    <scope>NUCLEOTIDE SEQUENCE [LARGE SCALE GENOMIC DNA]</scope>
    <source>
        <strain evidence="3 4">B4167</strain>
    </source>
</reference>
<dbReference type="OrthoDB" id="2629110at2"/>
<organism evidence="2 5">
    <name type="scientific">Caldibacillus thermoamylovorans</name>
    <dbReference type="NCBI Taxonomy" id="35841"/>
    <lineage>
        <taxon>Bacteria</taxon>
        <taxon>Bacillati</taxon>
        <taxon>Bacillota</taxon>
        <taxon>Bacilli</taxon>
        <taxon>Bacillales</taxon>
        <taxon>Bacillaceae</taxon>
        <taxon>Caldibacillus</taxon>
    </lineage>
</organism>
<protein>
    <submittedName>
        <fullName evidence="2">Uncharacterized protein</fullName>
    </submittedName>
</protein>
<evidence type="ECO:0000313" key="4">
    <source>
        <dbReference type="Proteomes" id="UP000032076"/>
    </source>
</evidence>
<name>A0A090IVP6_9BACI</name>
<evidence type="ECO:0000313" key="2">
    <source>
        <dbReference type="EMBL" id="CEE02166.1"/>
    </source>
</evidence>
<keyword evidence="1" id="KW-1133">Transmembrane helix</keyword>
<evidence type="ECO:0000256" key="1">
    <source>
        <dbReference type="SAM" id="Phobius"/>
    </source>
</evidence>
<keyword evidence="5" id="KW-1185">Reference proteome</keyword>
<keyword evidence="1" id="KW-0812">Transmembrane</keyword>
<evidence type="ECO:0000313" key="3">
    <source>
        <dbReference type="EMBL" id="KIO70187.1"/>
    </source>
</evidence>
<dbReference type="EMBL" id="CCRF01000065">
    <property type="protein sequence ID" value="CEE02166.1"/>
    <property type="molecule type" value="Genomic_DNA"/>
</dbReference>
<feature type="transmembrane region" description="Helical" evidence="1">
    <location>
        <begin position="48"/>
        <end position="73"/>
    </location>
</feature>
<dbReference type="Proteomes" id="UP000032076">
    <property type="component" value="Unassembled WGS sequence"/>
</dbReference>
<feature type="transmembrane region" description="Helical" evidence="1">
    <location>
        <begin position="111"/>
        <end position="133"/>
    </location>
</feature>